<dbReference type="EMBL" id="SDVB01000253">
    <property type="protein sequence ID" value="RYC10127.1"/>
    <property type="molecule type" value="Genomic_DNA"/>
</dbReference>
<keyword evidence="2" id="KW-1185">Reference proteome</keyword>
<evidence type="ECO:0000313" key="1">
    <source>
        <dbReference type="EMBL" id="RYC10127.1"/>
    </source>
</evidence>
<dbReference type="RefSeq" id="WP_129333519.1">
    <property type="nucleotide sequence ID" value="NZ_SDVB01000253.1"/>
</dbReference>
<accession>A0A4V1RPQ0</accession>
<reference evidence="1 2" key="1">
    <citation type="submission" date="2019-01" db="EMBL/GenBank/DDBJ databases">
        <authorList>
            <person name="Deng T."/>
        </authorList>
    </citation>
    <scope>NUCLEOTIDE SEQUENCE [LARGE SCALE GENOMIC DNA]</scope>
    <source>
        <strain evidence="1 2">F8825</strain>
    </source>
</reference>
<gene>
    <name evidence="1" type="ORF">EUU22_18840</name>
</gene>
<dbReference type="Proteomes" id="UP000291088">
    <property type="component" value="Unassembled WGS sequence"/>
</dbReference>
<organism evidence="1 2">
    <name type="scientific">Ciceribacter ferrooxidans</name>
    <dbReference type="NCBI Taxonomy" id="2509717"/>
    <lineage>
        <taxon>Bacteria</taxon>
        <taxon>Pseudomonadati</taxon>
        <taxon>Pseudomonadota</taxon>
        <taxon>Alphaproteobacteria</taxon>
        <taxon>Hyphomicrobiales</taxon>
        <taxon>Rhizobiaceae</taxon>
        <taxon>Ciceribacter</taxon>
    </lineage>
</organism>
<dbReference type="AlphaFoldDB" id="A0A4V1RPQ0"/>
<proteinExistence type="predicted"/>
<evidence type="ECO:0000313" key="2">
    <source>
        <dbReference type="Proteomes" id="UP000291088"/>
    </source>
</evidence>
<protein>
    <submittedName>
        <fullName evidence="1">Uncharacterized protein</fullName>
    </submittedName>
</protein>
<comment type="caution">
    <text evidence="1">The sequence shown here is derived from an EMBL/GenBank/DDBJ whole genome shotgun (WGS) entry which is preliminary data.</text>
</comment>
<name>A0A4V1RPQ0_9HYPH</name>
<sequence length="129" mass="15124">MTKVVFKNSEWTVYENRMVHHAGYSYEIYGNYAEKRGDGPLWDWVLQLGEKNWFKPKEFAEAFGAALNHHGIKLDAGLMLSFYKLGQDEIKERAFKQAQKDLGYDPEKGIDLFKDYPQIDKETKRRLGE</sequence>
<dbReference type="OrthoDB" id="8454975at2"/>